<evidence type="ECO:0000313" key="21">
    <source>
        <dbReference type="Proteomes" id="UP000245627"/>
    </source>
</evidence>
<dbReference type="SUPFAM" id="SSF52540">
    <property type="entry name" value="P-loop containing nucleoside triphosphate hydrolases"/>
    <property type="match status" value="1"/>
</dbReference>
<evidence type="ECO:0000256" key="8">
    <source>
        <dbReference type="ARBA" id="ARBA00022692"/>
    </source>
</evidence>
<sequence length="789" mass="88746">MANKQMDWDEEFVDEINSSDNNDFVRFFSKILSNWYWFAVCAIVGIVLAFFYLRFTVPTYTIRAKLLVSDERKGSGGLAGSALDDFSGLMGAKSSVDNEVEVLLTTDLMQEMVLADTSYIGYFTKGALRDEPIDVAPFRVQVLSNPMAIRSGIGFEISFGEDENLIFQDSDTSFNVRLSEPFMYPEVGTLRVERINAIDPTERYGFYVKPVHKAVSSFMQALEVSVTNKNVSTIDLSLNTSIPDRGVRQLNKLVQKYTDRNLNDKNVIADSTLSFIKTRLEAITIELAGVEDKISGYKQRTQLADMTEQSRLLLQNSSEYTKSLAEIDVQLSSLDAVLAYLKNPANPRVLPSSVMEQDLAFNGLITKYNSLVLERERLLLANTETNPLVLNADKQIAGLREDMISSLSSTKKNLELAKKKQSQMSVQLSSRIQEVPTIERGFIDLARLQQIKQAQYIFLQEKWEETAIGRTANVSNSKVIDSPRADEYPISPKGKIVYALALFFGLLIPVVVLYIKDLLNIRVVSIEDIKRTSRLPILGTISHSDDKEQVVITKSSRSAIAEQFRAMRTNLEFILNGGNRVLFTSSMSGEGKSYVALNLAVSLALLDKKVLIMELDLRKPSITSKLGLAVGKGFSQYVIRQDMRVEEIIMPSGKHENVDLIQAGAIPPNPAELLVSARATSLMHDLSERYDYILIDAPPIGMVTDAQLLSRYVDTCLYLVRQGYTYKEQLYIPNDLVAKNKIKPIHFVINDVKPRGGYYGNYGYGYGFGYGNYGEDRVVRPWWQFWKTK</sequence>
<dbReference type="AlphaFoldDB" id="A0A2T8HJV0"/>
<comment type="similarity">
    <text evidence="3">Belongs to the etk/wzc family.</text>
</comment>
<dbReference type="OrthoDB" id="9794577at2"/>
<dbReference type="InterPro" id="IPR005702">
    <property type="entry name" value="Wzc-like_C"/>
</dbReference>
<evidence type="ECO:0000256" key="16">
    <source>
        <dbReference type="SAM" id="Phobius"/>
    </source>
</evidence>
<evidence type="ECO:0000256" key="12">
    <source>
        <dbReference type="ARBA" id="ARBA00022989"/>
    </source>
</evidence>
<evidence type="ECO:0000256" key="9">
    <source>
        <dbReference type="ARBA" id="ARBA00022741"/>
    </source>
</evidence>
<keyword evidence="8 16" id="KW-0812">Transmembrane</keyword>
<accession>A0A2T8HJV0</accession>
<comment type="caution">
    <text evidence="20">The sequence shown here is derived from an EMBL/GenBank/DDBJ whole genome shotgun (WGS) entry which is preliminary data.</text>
</comment>
<dbReference type="InterPro" id="IPR003856">
    <property type="entry name" value="LPS_length_determ_N"/>
</dbReference>
<evidence type="ECO:0000256" key="14">
    <source>
        <dbReference type="ARBA" id="ARBA00023137"/>
    </source>
</evidence>
<organism evidence="20 21">
    <name type="scientific">Sphingobacterium corticibacter</name>
    <dbReference type="NCBI Taxonomy" id="2171749"/>
    <lineage>
        <taxon>Bacteria</taxon>
        <taxon>Pseudomonadati</taxon>
        <taxon>Bacteroidota</taxon>
        <taxon>Sphingobacteriia</taxon>
        <taxon>Sphingobacteriales</taxon>
        <taxon>Sphingobacteriaceae</taxon>
        <taxon>Sphingobacterium</taxon>
    </lineage>
</organism>
<evidence type="ECO:0000256" key="15">
    <source>
        <dbReference type="ARBA" id="ARBA00051245"/>
    </source>
</evidence>
<feature type="domain" description="Polysaccharide chain length determinant N-terminal" evidence="17">
    <location>
        <begin position="23"/>
        <end position="113"/>
    </location>
</feature>
<dbReference type="Pfam" id="PF13614">
    <property type="entry name" value="AAA_31"/>
    <property type="match status" value="1"/>
</dbReference>
<dbReference type="CDD" id="cd05387">
    <property type="entry name" value="BY-kinase"/>
    <property type="match status" value="1"/>
</dbReference>
<proteinExistence type="inferred from homology"/>
<keyword evidence="13 16" id="KW-0472">Membrane</keyword>
<dbReference type="Proteomes" id="UP000245627">
    <property type="component" value="Unassembled WGS sequence"/>
</dbReference>
<evidence type="ECO:0000256" key="5">
    <source>
        <dbReference type="ARBA" id="ARBA00022475"/>
    </source>
</evidence>
<keyword evidence="10" id="KW-0418">Kinase</keyword>
<dbReference type="Pfam" id="PF13807">
    <property type="entry name" value="GNVR"/>
    <property type="match status" value="1"/>
</dbReference>
<dbReference type="InterPro" id="IPR032807">
    <property type="entry name" value="GNVR"/>
</dbReference>
<evidence type="ECO:0000256" key="3">
    <source>
        <dbReference type="ARBA" id="ARBA00008883"/>
    </source>
</evidence>
<name>A0A2T8HJV0_9SPHI</name>
<keyword evidence="11" id="KW-0067">ATP-binding</keyword>
<dbReference type="Gene3D" id="3.40.50.300">
    <property type="entry name" value="P-loop containing nucleotide triphosphate hydrolases"/>
    <property type="match status" value="1"/>
</dbReference>
<evidence type="ECO:0000256" key="2">
    <source>
        <dbReference type="ARBA" id="ARBA00007316"/>
    </source>
</evidence>
<comment type="similarity">
    <text evidence="2">Belongs to the CpsD/CapB family.</text>
</comment>
<dbReference type="PANTHER" id="PTHR32309:SF13">
    <property type="entry name" value="FERRIC ENTEROBACTIN TRANSPORT PROTEIN FEPE"/>
    <property type="match status" value="1"/>
</dbReference>
<comment type="catalytic activity">
    <reaction evidence="15">
        <text>L-tyrosyl-[protein] + ATP = O-phospho-L-tyrosyl-[protein] + ADP + H(+)</text>
        <dbReference type="Rhea" id="RHEA:10596"/>
        <dbReference type="Rhea" id="RHEA-COMP:10136"/>
        <dbReference type="Rhea" id="RHEA-COMP:20101"/>
        <dbReference type="ChEBI" id="CHEBI:15378"/>
        <dbReference type="ChEBI" id="CHEBI:30616"/>
        <dbReference type="ChEBI" id="CHEBI:46858"/>
        <dbReference type="ChEBI" id="CHEBI:61978"/>
        <dbReference type="ChEBI" id="CHEBI:456216"/>
        <dbReference type="EC" id="2.7.10.2"/>
    </reaction>
</comment>
<evidence type="ECO:0000256" key="7">
    <source>
        <dbReference type="ARBA" id="ARBA00022679"/>
    </source>
</evidence>
<dbReference type="GO" id="GO:0005886">
    <property type="term" value="C:plasma membrane"/>
    <property type="evidence" value="ECO:0007669"/>
    <property type="project" value="UniProtKB-SubCell"/>
</dbReference>
<dbReference type="NCBIfam" id="TIGR01007">
    <property type="entry name" value="eps_fam"/>
    <property type="match status" value="1"/>
</dbReference>
<dbReference type="InterPro" id="IPR027417">
    <property type="entry name" value="P-loop_NTPase"/>
</dbReference>
<dbReference type="EC" id="2.7.10.2" evidence="4"/>
<evidence type="ECO:0000256" key="11">
    <source>
        <dbReference type="ARBA" id="ARBA00022840"/>
    </source>
</evidence>
<evidence type="ECO:0000256" key="4">
    <source>
        <dbReference type="ARBA" id="ARBA00011903"/>
    </source>
</evidence>
<protein>
    <recommendedName>
        <fullName evidence="4">non-specific protein-tyrosine kinase</fullName>
        <ecNumber evidence="4">2.7.10.2</ecNumber>
    </recommendedName>
</protein>
<reference evidence="20 21" key="1">
    <citation type="submission" date="2018-04" db="EMBL/GenBank/DDBJ databases">
        <title>Sphingobacterium cortibacter sp. nov.</title>
        <authorList>
            <person name="Li Y."/>
        </authorList>
    </citation>
    <scope>NUCLEOTIDE SEQUENCE [LARGE SCALE GENOMIC DNA]</scope>
    <source>
        <strain evidence="20 21">2c-3</strain>
    </source>
</reference>
<dbReference type="Pfam" id="PF02706">
    <property type="entry name" value="Wzz"/>
    <property type="match status" value="1"/>
</dbReference>
<evidence type="ECO:0000256" key="13">
    <source>
        <dbReference type="ARBA" id="ARBA00023136"/>
    </source>
</evidence>
<dbReference type="GO" id="GO:0005524">
    <property type="term" value="F:ATP binding"/>
    <property type="evidence" value="ECO:0007669"/>
    <property type="project" value="UniProtKB-KW"/>
</dbReference>
<evidence type="ECO:0000256" key="10">
    <source>
        <dbReference type="ARBA" id="ARBA00022777"/>
    </source>
</evidence>
<gene>
    <name evidence="20" type="ORF">DC487_06520</name>
</gene>
<keyword evidence="14" id="KW-0829">Tyrosine-protein kinase</keyword>
<dbReference type="GO" id="GO:0004715">
    <property type="term" value="F:non-membrane spanning protein tyrosine kinase activity"/>
    <property type="evidence" value="ECO:0007669"/>
    <property type="project" value="UniProtKB-EC"/>
</dbReference>
<evidence type="ECO:0000259" key="17">
    <source>
        <dbReference type="Pfam" id="PF02706"/>
    </source>
</evidence>
<comment type="subcellular location">
    <subcellularLocation>
        <location evidence="1">Cell inner membrane</location>
        <topology evidence="1">Multi-pass membrane protein</topology>
    </subcellularLocation>
</comment>
<feature type="transmembrane region" description="Helical" evidence="16">
    <location>
        <begin position="496"/>
        <end position="515"/>
    </location>
</feature>
<evidence type="ECO:0000256" key="6">
    <source>
        <dbReference type="ARBA" id="ARBA00022519"/>
    </source>
</evidence>
<dbReference type="InterPro" id="IPR050445">
    <property type="entry name" value="Bact_polysacc_biosynth/exp"/>
</dbReference>
<feature type="domain" description="Tyrosine-protein kinase G-rich" evidence="19">
    <location>
        <begin position="440"/>
        <end position="517"/>
    </location>
</feature>
<evidence type="ECO:0000259" key="19">
    <source>
        <dbReference type="Pfam" id="PF13807"/>
    </source>
</evidence>
<dbReference type="RefSeq" id="WP_116775165.1">
    <property type="nucleotide sequence ID" value="NZ_QDKG01000002.1"/>
</dbReference>
<keyword evidence="7" id="KW-0808">Transferase</keyword>
<keyword evidence="5" id="KW-1003">Cell membrane</keyword>
<keyword evidence="12 16" id="KW-1133">Transmembrane helix</keyword>
<feature type="domain" description="AAA" evidence="18">
    <location>
        <begin position="589"/>
        <end position="708"/>
    </location>
</feature>
<dbReference type="EMBL" id="QDKG01000002">
    <property type="protein sequence ID" value="PVH25592.1"/>
    <property type="molecule type" value="Genomic_DNA"/>
</dbReference>
<feature type="transmembrane region" description="Helical" evidence="16">
    <location>
        <begin position="35"/>
        <end position="55"/>
    </location>
</feature>
<dbReference type="PANTHER" id="PTHR32309">
    <property type="entry name" value="TYROSINE-PROTEIN KINASE"/>
    <property type="match status" value="1"/>
</dbReference>
<keyword evidence="21" id="KW-1185">Reference proteome</keyword>
<evidence type="ECO:0000259" key="18">
    <source>
        <dbReference type="Pfam" id="PF13614"/>
    </source>
</evidence>
<keyword evidence="9" id="KW-0547">Nucleotide-binding</keyword>
<dbReference type="InterPro" id="IPR025669">
    <property type="entry name" value="AAA_dom"/>
</dbReference>
<evidence type="ECO:0000313" key="20">
    <source>
        <dbReference type="EMBL" id="PVH25592.1"/>
    </source>
</evidence>
<evidence type="ECO:0000256" key="1">
    <source>
        <dbReference type="ARBA" id="ARBA00004429"/>
    </source>
</evidence>
<keyword evidence="6" id="KW-0997">Cell inner membrane</keyword>